<gene>
    <name evidence="6" type="primary">rbsD</name>
    <name evidence="7" type="ORF">BCL93_101150</name>
</gene>
<evidence type="ECO:0000256" key="1">
    <source>
        <dbReference type="ARBA" id="ARBA00000223"/>
    </source>
</evidence>
<keyword evidence="3 6" id="KW-0963">Cytoplasm</keyword>
<dbReference type="PANTHER" id="PTHR37831:SF1">
    <property type="entry name" value="D-RIBOSE PYRANASE"/>
    <property type="match status" value="1"/>
</dbReference>
<evidence type="ECO:0000256" key="2">
    <source>
        <dbReference type="ARBA" id="ARBA00012862"/>
    </source>
</evidence>
<reference evidence="7 8" key="1">
    <citation type="submission" date="2018-06" db="EMBL/GenBank/DDBJ databases">
        <title>Comparative analysis of microorganisms from saline springs in Andes Mountain Range, Colombia.</title>
        <authorList>
            <person name="Rubin E."/>
        </authorList>
    </citation>
    <scope>NUCLEOTIDE SEQUENCE [LARGE SCALE GENOMIC DNA]</scope>
    <source>
        <strain evidence="7 8">USBA-857</strain>
    </source>
</reference>
<name>A0A328Y2B8_9GAMM</name>
<dbReference type="InterPro" id="IPR007721">
    <property type="entry name" value="RbsD_FucU"/>
</dbReference>
<dbReference type="InterPro" id="IPR023750">
    <property type="entry name" value="RbsD-like_sf"/>
</dbReference>
<feature type="binding site" evidence="6">
    <location>
        <position position="109"/>
    </location>
    <ligand>
        <name>substrate</name>
    </ligand>
</feature>
<dbReference type="NCBIfam" id="NF008761">
    <property type="entry name" value="PRK11797.1"/>
    <property type="match status" value="1"/>
</dbReference>
<dbReference type="SUPFAM" id="SSF102546">
    <property type="entry name" value="RbsD-like"/>
    <property type="match status" value="1"/>
</dbReference>
<comment type="similarity">
    <text evidence="6">Belongs to the RbsD / FucU family. RbsD subfamily.</text>
</comment>
<comment type="subcellular location">
    <subcellularLocation>
        <location evidence="6">Cytoplasm</location>
    </subcellularLocation>
</comment>
<dbReference type="AlphaFoldDB" id="A0A328Y2B8"/>
<dbReference type="GO" id="GO:0062193">
    <property type="term" value="F:D-ribose pyranase activity"/>
    <property type="evidence" value="ECO:0007669"/>
    <property type="project" value="UniProtKB-EC"/>
</dbReference>
<evidence type="ECO:0000256" key="4">
    <source>
        <dbReference type="ARBA" id="ARBA00023235"/>
    </source>
</evidence>
<evidence type="ECO:0000256" key="5">
    <source>
        <dbReference type="ARBA" id="ARBA00023277"/>
    </source>
</evidence>
<evidence type="ECO:0000256" key="3">
    <source>
        <dbReference type="ARBA" id="ARBA00022490"/>
    </source>
</evidence>
<keyword evidence="4 6" id="KW-0413">Isomerase</keyword>
<dbReference type="UniPathway" id="UPA00916">
    <property type="reaction ID" value="UER00888"/>
</dbReference>
<dbReference type="PANTHER" id="PTHR37831">
    <property type="entry name" value="D-RIBOSE PYRANASE"/>
    <property type="match status" value="1"/>
</dbReference>
<sequence>MNPVKRHGLLNAPLNALIAELGHTDTLVIADAGLPIPTDVPRIDLAVTPGLPGFLPVLDALLEELCVESVTLASEITTHSPALNDDIQHRLAELEARDGHPVEACYVSHDTFKQSLKKAKAVIRTGECTPYANVALRSGVPF</sequence>
<dbReference type="EMBL" id="QLSX01000001">
    <property type="protein sequence ID" value="RAR64331.1"/>
    <property type="molecule type" value="Genomic_DNA"/>
</dbReference>
<dbReference type="Proteomes" id="UP000249700">
    <property type="component" value="Unassembled WGS sequence"/>
</dbReference>
<dbReference type="Gene3D" id="3.40.1650.10">
    <property type="entry name" value="RbsD-like domain"/>
    <property type="match status" value="1"/>
</dbReference>
<feature type="binding site" evidence="6">
    <location>
        <begin position="131"/>
        <end position="133"/>
    </location>
    <ligand>
        <name>substrate</name>
    </ligand>
</feature>
<evidence type="ECO:0000256" key="6">
    <source>
        <dbReference type="HAMAP-Rule" id="MF_01661"/>
    </source>
</evidence>
<keyword evidence="5 6" id="KW-0119">Carbohydrate metabolism</keyword>
<comment type="catalytic activity">
    <reaction evidence="1 6">
        <text>beta-D-ribopyranose = beta-D-ribofuranose</text>
        <dbReference type="Rhea" id="RHEA:25432"/>
        <dbReference type="ChEBI" id="CHEBI:27476"/>
        <dbReference type="ChEBI" id="CHEBI:47002"/>
        <dbReference type="EC" id="5.4.99.62"/>
    </reaction>
</comment>
<comment type="pathway">
    <text evidence="6">Carbohydrate metabolism; D-ribose degradation; D-ribose 5-phosphate from beta-D-ribopyranose: step 1/2.</text>
</comment>
<comment type="function">
    <text evidence="6">Catalyzes the interconversion of beta-pyran and beta-furan forms of D-ribose.</text>
</comment>
<feature type="binding site" evidence="6">
    <location>
        <position position="31"/>
    </location>
    <ligand>
        <name>substrate</name>
    </ligand>
</feature>
<dbReference type="InterPro" id="IPR023064">
    <property type="entry name" value="D-ribose_pyranase"/>
</dbReference>
<dbReference type="GO" id="GO:0016872">
    <property type="term" value="F:intramolecular lyase activity"/>
    <property type="evidence" value="ECO:0007669"/>
    <property type="project" value="UniProtKB-UniRule"/>
</dbReference>
<protein>
    <recommendedName>
        <fullName evidence="2 6">D-ribose pyranase</fullName>
        <ecNumber evidence="2 6">5.4.99.62</ecNumber>
    </recommendedName>
</protein>
<accession>A0A328Y2B8</accession>
<comment type="caution">
    <text evidence="7">The sequence shown here is derived from an EMBL/GenBank/DDBJ whole genome shotgun (WGS) entry which is preliminary data.</text>
</comment>
<dbReference type="Pfam" id="PF05025">
    <property type="entry name" value="RbsD_FucU"/>
    <property type="match status" value="1"/>
</dbReference>
<dbReference type="GO" id="GO:0005829">
    <property type="term" value="C:cytosol"/>
    <property type="evidence" value="ECO:0007669"/>
    <property type="project" value="TreeGrafter"/>
</dbReference>
<proteinExistence type="inferred from homology"/>
<comment type="subunit">
    <text evidence="6">Homodecamer.</text>
</comment>
<dbReference type="GO" id="GO:0048029">
    <property type="term" value="F:monosaccharide binding"/>
    <property type="evidence" value="ECO:0007669"/>
    <property type="project" value="InterPro"/>
</dbReference>
<dbReference type="HAMAP" id="MF_01661">
    <property type="entry name" value="D_rib_pyranase"/>
    <property type="match status" value="1"/>
</dbReference>
<evidence type="ECO:0000313" key="7">
    <source>
        <dbReference type="EMBL" id="RAR64331.1"/>
    </source>
</evidence>
<dbReference type="EC" id="5.4.99.62" evidence="2 6"/>
<dbReference type="GO" id="GO:0019303">
    <property type="term" value="P:D-ribose catabolic process"/>
    <property type="evidence" value="ECO:0007669"/>
    <property type="project" value="UniProtKB-UniRule"/>
</dbReference>
<organism evidence="7 8">
    <name type="scientific">Onishia taeanensis</name>
    <dbReference type="NCBI Taxonomy" id="284577"/>
    <lineage>
        <taxon>Bacteria</taxon>
        <taxon>Pseudomonadati</taxon>
        <taxon>Pseudomonadota</taxon>
        <taxon>Gammaproteobacteria</taxon>
        <taxon>Oceanospirillales</taxon>
        <taxon>Halomonadaceae</taxon>
        <taxon>Onishia</taxon>
    </lineage>
</organism>
<feature type="active site" description="Proton donor" evidence="6">
    <location>
        <position position="23"/>
    </location>
</feature>
<evidence type="ECO:0000313" key="8">
    <source>
        <dbReference type="Proteomes" id="UP000249700"/>
    </source>
</evidence>